<keyword evidence="11" id="KW-0752">Steroid biosynthesis</keyword>
<keyword evidence="9" id="KW-0756">Sterol biosynthesis</keyword>
<dbReference type="NCBIfam" id="TIGR02150">
    <property type="entry name" value="IPP_isom_1"/>
    <property type="match status" value="1"/>
</dbReference>
<dbReference type="GO" id="GO:0050992">
    <property type="term" value="P:dimethylallyl diphosphate biosynthetic process"/>
    <property type="evidence" value="ECO:0007669"/>
    <property type="project" value="UniProtKB-UniPathway"/>
</dbReference>
<dbReference type="GO" id="GO:0005737">
    <property type="term" value="C:cytoplasm"/>
    <property type="evidence" value="ECO:0007669"/>
    <property type="project" value="TreeGrafter"/>
</dbReference>
<evidence type="ECO:0000256" key="4">
    <source>
        <dbReference type="ARBA" id="ARBA00004826"/>
    </source>
</evidence>
<evidence type="ECO:0000313" key="17">
    <source>
        <dbReference type="Proteomes" id="UP000285301"/>
    </source>
</evidence>
<protein>
    <recommendedName>
        <fullName evidence="6">isopentenyl-diphosphate Delta-isomerase</fullName>
        <ecNumber evidence="6">5.3.3.2</ecNumber>
    </recommendedName>
</protein>
<keyword evidence="7" id="KW-0444">Lipid biosynthesis</keyword>
<keyword evidence="9" id="KW-0753">Steroid metabolism</keyword>
<comment type="pathway">
    <text evidence="4">Isoprenoid biosynthesis; dimethylallyl diphosphate biosynthesis; dimethylallyl diphosphate from isopentenyl diphosphate: step 1/1.</text>
</comment>
<dbReference type="PIRSF" id="PIRSF018427">
    <property type="entry name" value="Isopntndiph_ism"/>
    <property type="match status" value="1"/>
</dbReference>
<evidence type="ECO:0000313" key="16">
    <source>
        <dbReference type="EMBL" id="RWS03753.1"/>
    </source>
</evidence>
<evidence type="ECO:0000256" key="14">
    <source>
        <dbReference type="ARBA" id="ARBA00023235"/>
    </source>
</evidence>
<dbReference type="InterPro" id="IPR011876">
    <property type="entry name" value="IsopentenylPP_isomerase_typ1"/>
</dbReference>
<keyword evidence="13" id="KW-0414">Isoprene biosynthesis</keyword>
<dbReference type="UniPathway" id="UPA00059">
    <property type="reaction ID" value="UER00104"/>
</dbReference>
<dbReference type="Gene3D" id="3.90.79.10">
    <property type="entry name" value="Nucleoside Triphosphate Pyrophosphohydrolase"/>
    <property type="match status" value="1"/>
</dbReference>
<dbReference type="STRING" id="1965070.A0A443QL46"/>
<evidence type="ECO:0000256" key="7">
    <source>
        <dbReference type="ARBA" id="ARBA00022516"/>
    </source>
</evidence>
<reference evidence="16 17" key="1">
    <citation type="journal article" date="2018" name="Gigascience">
        <title>Genomes of trombidid mites reveal novel predicted allergens and laterally-transferred genes associated with secondary metabolism.</title>
        <authorList>
            <person name="Dong X."/>
            <person name="Chaisiri K."/>
            <person name="Xia D."/>
            <person name="Armstrong S.D."/>
            <person name="Fang Y."/>
            <person name="Donnelly M.J."/>
            <person name="Kadowaki T."/>
            <person name="McGarry J.W."/>
            <person name="Darby A.C."/>
            <person name="Makepeace B.L."/>
        </authorList>
    </citation>
    <scope>NUCLEOTIDE SEQUENCE [LARGE SCALE GENOMIC DNA]</scope>
    <source>
        <strain evidence="16">UoL-WK</strain>
    </source>
</reference>
<keyword evidence="10" id="KW-0460">Magnesium</keyword>
<dbReference type="EC" id="5.3.3.2" evidence="6"/>
<dbReference type="PANTHER" id="PTHR10885:SF0">
    <property type="entry name" value="ISOPENTENYL-DIPHOSPHATE DELTA-ISOMERASE"/>
    <property type="match status" value="1"/>
</dbReference>
<dbReference type="Pfam" id="PF00293">
    <property type="entry name" value="NUDIX"/>
    <property type="match status" value="1"/>
</dbReference>
<evidence type="ECO:0000256" key="12">
    <source>
        <dbReference type="ARBA" id="ARBA00023098"/>
    </source>
</evidence>
<dbReference type="CDD" id="cd02885">
    <property type="entry name" value="NUDIX_IPP_Isomerase"/>
    <property type="match status" value="1"/>
</dbReference>
<evidence type="ECO:0000256" key="6">
    <source>
        <dbReference type="ARBA" id="ARBA00012057"/>
    </source>
</evidence>
<accession>A0A443QL46</accession>
<evidence type="ECO:0000256" key="9">
    <source>
        <dbReference type="ARBA" id="ARBA00022778"/>
    </source>
</evidence>
<dbReference type="InterPro" id="IPR000086">
    <property type="entry name" value="NUDIX_hydrolase_dom"/>
</dbReference>
<comment type="caution">
    <text evidence="16">The sequence shown here is derived from an EMBL/GenBank/DDBJ whole genome shotgun (WGS) entry which is preliminary data.</text>
</comment>
<comment type="similarity">
    <text evidence="5">Belongs to the IPP isomerase type 1 family.</text>
</comment>
<evidence type="ECO:0000256" key="11">
    <source>
        <dbReference type="ARBA" id="ARBA00022955"/>
    </source>
</evidence>
<evidence type="ECO:0000256" key="5">
    <source>
        <dbReference type="ARBA" id="ARBA00007579"/>
    </source>
</evidence>
<evidence type="ECO:0000256" key="13">
    <source>
        <dbReference type="ARBA" id="ARBA00023229"/>
    </source>
</evidence>
<keyword evidence="12" id="KW-0443">Lipid metabolism</keyword>
<dbReference type="GO" id="GO:0046872">
    <property type="term" value="F:metal ion binding"/>
    <property type="evidence" value="ECO:0007669"/>
    <property type="project" value="UniProtKB-KW"/>
</dbReference>
<comment type="catalytic activity">
    <reaction evidence="1">
        <text>isopentenyl diphosphate = dimethylallyl diphosphate</text>
        <dbReference type="Rhea" id="RHEA:23284"/>
        <dbReference type="ChEBI" id="CHEBI:57623"/>
        <dbReference type="ChEBI" id="CHEBI:128769"/>
        <dbReference type="EC" id="5.3.3.2"/>
    </reaction>
</comment>
<keyword evidence="17" id="KW-1185">Reference proteome</keyword>
<dbReference type="AlphaFoldDB" id="A0A443QL46"/>
<dbReference type="PROSITE" id="PS51462">
    <property type="entry name" value="NUDIX"/>
    <property type="match status" value="1"/>
</dbReference>
<dbReference type="GO" id="GO:0004452">
    <property type="term" value="F:isopentenyl-diphosphate delta-isomerase activity"/>
    <property type="evidence" value="ECO:0007669"/>
    <property type="project" value="UniProtKB-EC"/>
</dbReference>
<dbReference type="SUPFAM" id="SSF55811">
    <property type="entry name" value="Nudix"/>
    <property type="match status" value="1"/>
</dbReference>
<evidence type="ECO:0000256" key="1">
    <source>
        <dbReference type="ARBA" id="ARBA00000374"/>
    </source>
</evidence>
<comment type="cofactor">
    <cofactor evidence="2">
        <name>Mg(2+)</name>
        <dbReference type="ChEBI" id="CHEBI:18420"/>
    </cofactor>
</comment>
<evidence type="ECO:0000259" key="15">
    <source>
        <dbReference type="PROSITE" id="PS51462"/>
    </source>
</evidence>
<dbReference type="Proteomes" id="UP000285301">
    <property type="component" value="Unassembled WGS sequence"/>
</dbReference>
<evidence type="ECO:0000256" key="8">
    <source>
        <dbReference type="ARBA" id="ARBA00022723"/>
    </source>
</evidence>
<comment type="function">
    <text evidence="3">Catalyzes the 1,3-allylic rearrangement of the homoallylic substrate isopentenyl (IPP) to its highly electrophilic allylic isomer, dimethylallyl diphosphate (DMAPP).</text>
</comment>
<dbReference type="GO" id="GO:0006695">
    <property type="term" value="P:cholesterol biosynthetic process"/>
    <property type="evidence" value="ECO:0007669"/>
    <property type="project" value="UniProtKB-KW"/>
</dbReference>
<dbReference type="EMBL" id="NCKU01006187">
    <property type="protein sequence ID" value="RWS03753.1"/>
    <property type="molecule type" value="Genomic_DNA"/>
</dbReference>
<evidence type="ECO:0000256" key="10">
    <source>
        <dbReference type="ARBA" id="ARBA00022842"/>
    </source>
</evidence>
<sequence>MPLIRRLIAMAAVDRSLVNGIFSSAATNAVKSGDDFWAKYDKTQVNSMKEMCIAVDENDNAIEPRSKKDCHLMENINKGLIHRAFSVLIFNSNKEFLLTRRSPTKITFPGCFTNACCSHPLHTSLEKDENDAIGVKRAAQRRLQIELGIDPLQVPLSDIEYITRILYKAPSSDIWGEAEIDYVLVVRKDVELKPNPDEVDQIRYFSKDQLKSFLNNNSIKVSPWFKLMVDRFLYDWWNNLDNLSKFKDHKTIYKLI</sequence>
<dbReference type="GO" id="GO:0009240">
    <property type="term" value="P:isopentenyl diphosphate biosynthetic process"/>
    <property type="evidence" value="ECO:0007669"/>
    <property type="project" value="TreeGrafter"/>
</dbReference>
<dbReference type="FunFam" id="3.90.79.10:FF:000012">
    <property type="entry name" value="Isopentenyl-diphosphate Delta-isomerase 1"/>
    <property type="match status" value="1"/>
</dbReference>
<keyword evidence="9" id="KW-0153">Cholesterol metabolism</keyword>
<feature type="domain" description="Nudix hydrolase" evidence="15">
    <location>
        <begin position="80"/>
        <end position="227"/>
    </location>
</feature>
<dbReference type="InterPro" id="IPR015797">
    <property type="entry name" value="NUDIX_hydrolase-like_dom_sf"/>
</dbReference>
<dbReference type="PANTHER" id="PTHR10885">
    <property type="entry name" value="ISOPENTENYL-DIPHOSPHATE DELTA-ISOMERASE"/>
    <property type="match status" value="1"/>
</dbReference>
<evidence type="ECO:0000256" key="2">
    <source>
        <dbReference type="ARBA" id="ARBA00001946"/>
    </source>
</evidence>
<keyword evidence="9" id="KW-0152">Cholesterol biosynthesis</keyword>
<name>A0A443QL46_9ACAR</name>
<proteinExistence type="inferred from homology"/>
<evidence type="ECO:0000256" key="3">
    <source>
        <dbReference type="ARBA" id="ARBA00003951"/>
    </source>
</evidence>
<dbReference type="OrthoDB" id="510307at2759"/>
<organism evidence="16 17">
    <name type="scientific">Dinothrombium tinctorium</name>
    <dbReference type="NCBI Taxonomy" id="1965070"/>
    <lineage>
        <taxon>Eukaryota</taxon>
        <taxon>Metazoa</taxon>
        <taxon>Ecdysozoa</taxon>
        <taxon>Arthropoda</taxon>
        <taxon>Chelicerata</taxon>
        <taxon>Arachnida</taxon>
        <taxon>Acari</taxon>
        <taxon>Acariformes</taxon>
        <taxon>Trombidiformes</taxon>
        <taxon>Prostigmata</taxon>
        <taxon>Anystina</taxon>
        <taxon>Parasitengona</taxon>
        <taxon>Trombidioidea</taxon>
        <taxon>Trombidiidae</taxon>
        <taxon>Dinothrombium</taxon>
    </lineage>
</organism>
<keyword evidence="14 16" id="KW-0413">Isomerase</keyword>
<keyword evidence="8" id="KW-0479">Metal-binding</keyword>
<keyword evidence="9" id="KW-1207">Sterol metabolism</keyword>
<gene>
    <name evidence="16" type="ORF">B4U79_00798</name>
</gene>